<dbReference type="AlphaFoldDB" id="A0A841RCD8"/>
<dbReference type="NCBIfam" id="TIGR00945">
    <property type="entry name" value="tatC"/>
    <property type="match status" value="1"/>
</dbReference>
<evidence type="ECO:0000313" key="6">
    <source>
        <dbReference type="EMBL" id="MBB6511600.1"/>
    </source>
</evidence>
<feature type="transmembrane region" description="Helical" evidence="5">
    <location>
        <begin position="107"/>
        <end position="137"/>
    </location>
</feature>
<comment type="subcellular location">
    <subcellularLocation>
        <location evidence="5">Cell membrane</location>
        <topology evidence="5">Multi-pass membrane protein</topology>
    </subcellularLocation>
    <subcellularLocation>
        <location evidence="1">Membrane</location>
        <topology evidence="1">Multi-pass membrane protein</topology>
    </subcellularLocation>
</comment>
<dbReference type="Proteomes" id="UP000572212">
    <property type="component" value="Unassembled WGS sequence"/>
</dbReference>
<feature type="transmembrane region" description="Helical" evidence="5">
    <location>
        <begin position="26"/>
        <end position="43"/>
    </location>
</feature>
<dbReference type="PANTHER" id="PTHR30371:SF4">
    <property type="entry name" value="SEC-INDEPENDENT PROTEIN TRANSLOCASE PROTEIN TATCD"/>
    <property type="match status" value="1"/>
</dbReference>
<accession>A0A841RCD8</accession>
<dbReference type="EMBL" id="JACHON010000001">
    <property type="protein sequence ID" value="MBB6511600.1"/>
    <property type="molecule type" value="Genomic_DNA"/>
</dbReference>
<feature type="transmembrane region" description="Helical" evidence="5">
    <location>
        <begin position="219"/>
        <end position="237"/>
    </location>
</feature>
<proteinExistence type="inferred from homology"/>
<evidence type="ECO:0000256" key="2">
    <source>
        <dbReference type="ARBA" id="ARBA00022692"/>
    </source>
</evidence>
<gene>
    <name evidence="5" type="primary">tatC</name>
    <name evidence="6" type="ORF">GGQ92_000367</name>
</gene>
<feature type="transmembrane region" description="Helical" evidence="5">
    <location>
        <begin position="195"/>
        <end position="213"/>
    </location>
</feature>
<comment type="similarity">
    <text evidence="5">Belongs to the TatC family.</text>
</comment>
<feature type="transmembrane region" description="Helical" evidence="5">
    <location>
        <begin position="157"/>
        <end position="183"/>
    </location>
</feature>
<evidence type="ECO:0000256" key="1">
    <source>
        <dbReference type="ARBA" id="ARBA00004141"/>
    </source>
</evidence>
<keyword evidence="3 5" id="KW-1133">Transmembrane helix</keyword>
<keyword evidence="4 5" id="KW-0472">Membrane</keyword>
<comment type="subunit">
    <text evidence="5">Forms a complex with TatA.</text>
</comment>
<organism evidence="6 7">
    <name type="scientific">Gracilibacillus halotolerans</name>
    <dbReference type="NCBI Taxonomy" id="74386"/>
    <lineage>
        <taxon>Bacteria</taxon>
        <taxon>Bacillati</taxon>
        <taxon>Bacillota</taxon>
        <taxon>Bacilli</taxon>
        <taxon>Bacillales</taxon>
        <taxon>Bacillaceae</taxon>
        <taxon>Gracilibacillus</taxon>
    </lineage>
</organism>
<comment type="function">
    <text evidence="5">Part of the twin-arginine translocation (Tat) system that transports large folded proteins containing a characteristic twin-arginine motif in their signal peptide across membranes.</text>
</comment>
<keyword evidence="5" id="KW-0813">Transport</keyword>
<evidence type="ECO:0000256" key="5">
    <source>
        <dbReference type="HAMAP-Rule" id="MF_00902"/>
    </source>
</evidence>
<keyword evidence="2 5" id="KW-0812">Transmembrane</keyword>
<sequence length="251" mass="29653">MKDENNIEHGKEMGYLDHLSELRNRLLWSALVFLIFFVIGFFIEDKIRNFFLSHVDFTLNLISPEEILWIIITIAFIVALIGTLPFLCVQLWLFVRPGLTKHEQRVSLIYIPAVFFLFIGGLAFGYFIFIEMILPFVLSLNNGMFDTIFTVERYFKFIFNITIPFAMFFELPLIVMFLTSLNIVTPQFLRKTRKYAYFILVVIGTMLSPPDFIVQFVVIIPLIILYEISITMSYTVYRKKQKKHQEYMNEN</sequence>
<keyword evidence="5" id="KW-0811">Translocation</keyword>
<dbReference type="PANTHER" id="PTHR30371">
    <property type="entry name" value="SEC-INDEPENDENT PROTEIN TRANSLOCASE PROTEIN TATC"/>
    <property type="match status" value="1"/>
</dbReference>
<keyword evidence="5" id="KW-0653">Protein transport</keyword>
<dbReference type="GO" id="GO:0033281">
    <property type="term" value="C:TAT protein transport complex"/>
    <property type="evidence" value="ECO:0007669"/>
    <property type="project" value="UniProtKB-UniRule"/>
</dbReference>
<dbReference type="Pfam" id="PF00902">
    <property type="entry name" value="TatC"/>
    <property type="match status" value="1"/>
</dbReference>
<dbReference type="PRINTS" id="PR01840">
    <property type="entry name" value="TATCFAMILY"/>
</dbReference>
<dbReference type="RefSeq" id="WP_184243974.1">
    <property type="nucleotide sequence ID" value="NZ_BAAACU010000022.1"/>
</dbReference>
<reference evidence="6 7" key="1">
    <citation type="submission" date="2020-08" db="EMBL/GenBank/DDBJ databases">
        <title>Genomic Encyclopedia of Type Strains, Phase IV (KMG-IV): sequencing the most valuable type-strain genomes for metagenomic binning, comparative biology and taxonomic classification.</title>
        <authorList>
            <person name="Goeker M."/>
        </authorList>
    </citation>
    <scope>NUCLEOTIDE SEQUENCE [LARGE SCALE GENOMIC DNA]</scope>
    <source>
        <strain evidence="6 7">DSM 11805</strain>
    </source>
</reference>
<dbReference type="InterPro" id="IPR002033">
    <property type="entry name" value="TatC"/>
</dbReference>
<comment type="caution">
    <text evidence="6">The sequence shown here is derived from an EMBL/GenBank/DDBJ whole genome shotgun (WGS) entry which is preliminary data.</text>
</comment>
<dbReference type="GO" id="GO:0043953">
    <property type="term" value="P:protein transport by the Tat complex"/>
    <property type="evidence" value="ECO:0007669"/>
    <property type="project" value="UniProtKB-UniRule"/>
</dbReference>
<evidence type="ECO:0000256" key="3">
    <source>
        <dbReference type="ARBA" id="ARBA00022989"/>
    </source>
</evidence>
<dbReference type="GO" id="GO:0009977">
    <property type="term" value="F:proton motive force dependent protein transmembrane transporter activity"/>
    <property type="evidence" value="ECO:0007669"/>
    <property type="project" value="TreeGrafter"/>
</dbReference>
<dbReference type="HAMAP" id="MF_00902">
    <property type="entry name" value="TatC"/>
    <property type="match status" value="1"/>
</dbReference>
<evidence type="ECO:0000256" key="4">
    <source>
        <dbReference type="ARBA" id="ARBA00023136"/>
    </source>
</evidence>
<keyword evidence="5" id="KW-1003">Cell membrane</keyword>
<feature type="transmembrane region" description="Helical" evidence="5">
    <location>
        <begin position="67"/>
        <end position="95"/>
    </location>
</feature>
<evidence type="ECO:0000313" key="7">
    <source>
        <dbReference type="Proteomes" id="UP000572212"/>
    </source>
</evidence>
<dbReference type="InterPro" id="IPR019820">
    <property type="entry name" value="Sec-indep_translocase_CS"/>
</dbReference>
<name>A0A841RCD8_9BACI</name>
<keyword evidence="7" id="KW-1185">Reference proteome</keyword>
<protein>
    <recommendedName>
        <fullName evidence="5">Sec-independent protein translocase protein TatC</fullName>
    </recommendedName>
</protein>
<dbReference type="PROSITE" id="PS01218">
    <property type="entry name" value="TATC"/>
    <property type="match status" value="1"/>
</dbReference>
<dbReference type="GO" id="GO:0065002">
    <property type="term" value="P:intracellular protein transmembrane transport"/>
    <property type="evidence" value="ECO:0007669"/>
    <property type="project" value="TreeGrafter"/>
</dbReference>